<name>A0A3D4V3X9_9BACT</name>
<dbReference type="InterPro" id="IPR036736">
    <property type="entry name" value="ACP-like_sf"/>
</dbReference>
<dbReference type="Proteomes" id="UP000264071">
    <property type="component" value="Unassembled WGS sequence"/>
</dbReference>
<proteinExistence type="predicted"/>
<evidence type="ECO:0000313" key="1">
    <source>
        <dbReference type="EMBL" id="HCT55806.1"/>
    </source>
</evidence>
<organism evidence="1 2">
    <name type="scientific">Gemmatimonas aurantiaca</name>
    <dbReference type="NCBI Taxonomy" id="173480"/>
    <lineage>
        <taxon>Bacteria</taxon>
        <taxon>Pseudomonadati</taxon>
        <taxon>Gemmatimonadota</taxon>
        <taxon>Gemmatimonadia</taxon>
        <taxon>Gemmatimonadales</taxon>
        <taxon>Gemmatimonadaceae</taxon>
        <taxon>Gemmatimonas</taxon>
    </lineage>
</organism>
<comment type="caution">
    <text evidence="1">The sequence shown here is derived from an EMBL/GenBank/DDBJ whole genome shotgun (WGS) entry which is preliminary data.</text>
</comment>
<accession>A0A3D4V3X9</accession>
<dbReference type="AlphaFoldDB" id="A0A3D4V3X9"/>
<evidence type="ECO:0000313" key="2">
    <source>
        <dbReference type="Proteomes" id="UP000264071"/>
    </source>
</evidence>
<reference evidence="1 2" key="1">
    <citation type="journal article" date="2018" name="Nat. Biotechnol.">
        <title>A standardized bacterial taxonomy based on genome phylogeny substantially revises the tree of life.</title>
        <authorList>
            <person name="Parks D.H."/>
            <person name="Chuvochina M."/>
            <person name="Waite D.W."/>
            <person name="Rinke C."/>
            <person name="Skarshewski A."/>
            <person name="Chaumeil P.A."/>
            <person name="Hugenholtz P."/>
        </authorList>
    </citation>
    <scope>NUCLEOTIDE SEQUENCE [LARGE SCALE GENOMIC DNA]</scope>
    <source>
        <strain evidence="1">UBA8844</strain>
    </source>
</reference>
<gene>
    <name evidence="1" type="ORF">DGD08_01195</name>
</gene>
<dbReference type="EMBL" id="DPIY01000001">
    <property type="protein sequence ID" value="HCT55806.1"/>
    <property type="molecule type" value="Genomic_DNA"/>
</dbReference>
<dbReference type="Gene3D" id="1.10.1200.10">
    <property type="entry name" value="ACP-like"/>
    <property type="match status" value="1"/>
</dbReference>
<dbReference type="SUPFAM" id="SSF47336">
    <property type="entry name" value="ACP-like"/>
    <property type="match status" value="1"/>
</dbReference>
<protein>
    <submittedName>
        <fullName evidence="1">Acyl carrier protein</fullName>
    </submittedName>
</protein>
<sequence>MSIVTSPAQTDALTRLRDAFTAALELAPGVDHETLAYRETPTWDSVAHMQLIVAIEGAFDVMLETEEVLALSSFPEARTILGKHGITF</sequence>